<dbReference type="InterPro" id="IPR000917">
    <property type="entry name" value="Sulfatase_N"/>
</dbReference>
<evidence type="ECO:0000256" key="6">
    <source>
        <dbReference type="SAM" id="Phobius"/>
    </source>
</evidence>
<dbReference type="OrthoDB" id="9760224at2"/>
<feature type="domain" description="Sulfatase N-terminal" evidence="7">
    <location>
        <begin position="262"/>
        <end position="549"/>
    </location>
</feature>
<protein>
    <submittedName>
        <fullName evidence="8">Phosphoglycerol transferase MdoB</fullName>
    </submittedName>
</protein>
<reference evidence="9" key="1">
    <citation type="submission" date="2016-10" db="EMBL/GenBank/DDBJ databases">
        <authorList>
            <person name="Varghese N."/>
            <person name="Submissions S."/>
        </authorList>
    </citation>
    <scope>NUCLEOTIDE SEQUENCE [LARGE SCALE GENOMIC DNA]</scope>
    <source>
        <strain evidence="9">DSM 23422</strain>
    </source>
</reference>
<dbReference type="GO" id="GO:0016740">
    <property type="term" value="F:transferase activity"/>
    <property type="evidence" value="ECO:0007669"/>
    <property type="project" value="UniProtKB-KW"/>
</dbReference>
<keyword evidence="8" id="KW-0808">Transferase</keyword>
<feature type="transmembrane region" description="Helical" evidence="6">
    <location>
        <begin position="9"/>
        <end position="28"/>
    </location>
</feature>
<evidence type="ECO:0000256" key="5">
    <source>
        <dbReference type="ARBA" id="ARBA00023136"/>
    </source>
</evidence>
<dbReference type="Pfam" id="PF00884">
    <property type="entry name" value="Sulfatase"/>
    <property type="match status" value="1"/>
</dbReference>
<comment type="subcellular location">
    <subcellularLocation>
        <location evidence="1">Cell membrane</location>
        <topology evidence="1">Multi-pass membrane protein</topology>
    </subcellularLocation>
</comment>
<dbReference type="InterPro" id="IPR017850">
    <property type="entry name" value="Alkaline_phosphatase_core_sf"/>
</dbReference>
<evidence type="ECO:0000313" key="9">
    <source>
        <dbReference type="Proteomes" id="UP000199239"/>
    </source>
</evidence>
<feature type="transmembrane region" description="Helical" evidence="6">
    <location>
        <begin position="69"/>
        <end position="91"/>
    </location>
</feature>
<feature type="transmembrane region" description="Helical" evidence="6">
    <location>
        <begin position="34"/>
        <end position="57"/>
    </location>
</feature>
<dbReference type="GO" id="GO:0005886">
    <property type="term" value="C:plasma membrane"/>
    <property type="evidence" value="ECO:0007669"/>
    <property type="project" value="UniProtKB-SubCell"/>
</dbReference>
<evidence type="ECO:0000313" key="8">
    <source>
        <dbReference type="EMBL" id="SFS51537.1"/>
    </source>
</evidence>
<dbReference type="CDD" id="cd16015">
    <property type="entry name" value="LTA_synthase"/>
    <property type="match status" value="1"/>
</dbReference>
<keyword evidence="2" id="KW-1003">Cell membrane</keyword>
<dbReference type="Proteomes" id="UP000199239">
    <property type="component" value="Unassembled WGS sequence"/>
</dbReference>
<keyword evidence="3 6" id="KW-0812">Transmembrane</keyword>
<evidence type="ECO:0000256" key="2">
    <source>
        <dbReference type="ARBA" id="ARBA00022475"/>
    </source>
</evidence>
<dbReference type="PANTHER" id="PTHR47371">
    <property type="entry name" value="LIPOTEICHOIC ACID SYNTHASE"/>
    <property type="match status" value="1"/>
</dbReference>
<evidence type="ECO:0000256" key="3">
    <source>
        <dbReference type="ARBA" id="ARBA00022692"/>
    </source>
</evidence>
<evidence type="ECO:0000256" key="1">
    <source>
        <dbReference type="ARBA" id="ARBA00004651"/>
    </source>
</evidence>
<organism evidence="8 9">
    <name type="scientific">Sulfitobacter marinus</name>
    <dbReference type="NCBI Taxonomy" id="394264"/>
    <lineage>
        <taxon>Bacteria</taxon>
        <taxon>Pseudomonadati</taxon>
        <taxon>Pseudomonadota</taxon>
        <taxon>Alphaproteobacteria</taxon>
        <taxon>Rhodobacterales</taxon>
        <taxon>Roseobacteraceae</taxon>
        <taxon>Sulfitobacter</taxon>
    </lineage>
</organism>
<name>A0A1I6QGE6_9RHOB</name>
<dbReference type="Gene3D" id="3.40.720.10">
    <property type="entry name" value="Alkaline Phosphatase, subunit A"/>
    <property type="match status" value="1"/>
</dbReference>
<evidence type="ECO:0000256" key="4">
    <source>
        <dbReference type="ARBA" id="ARBA00022989"/>
    </source>
</evidence>
<feature type="transmembrane region" description="Helical" evidence="6">
    <location>
        <begin position="111"/>
        <end position="137"/>
    </location>
</feature>
<accession>A0A1I6QGE6</accession>
<dbReference type="AlphaFoldDB" id="A0A1I6QGE6"/>
<evidence type="ECO:0000259" key="7">
    <source>
        <dbReference type="Pfam" id="PF00884"/>
    </source>
</evidence>
<proteinExistence type="predicted"/>
<keyword evidence="5 6" id="KW-0472">Membrane</keyword>
<sequence length="623" mass="68512">MRASLFEKVVCGYFAVLFLIYLAVLGVSPVKPEGFVWGVSTIGLPAFELAFFCILTLTLWRLRSKWTRYLVVLGCIFFPAVVGSFYLVQFISIVTSGRYITVLAMENSGEVAYITNTTTIALCVGMVSLIATIVFFSISEARKSTPGQFAGRSAIVGFALIFLMGIGYNERDRFVDHANNLGIPISLDTSFAPAIGMHKTYRKFSKVRFDANRIVKFVDDVASGDVESPFYVDVTADYPFQQTSLRSGPLPFVVKASSEPVNVIVLFLEGLSARALGHYGGPYVDLTPNLNRFAEQAVTIDSYYNHTAATYRGIQGSLSSGFPLAGGAGGWESSQDRLGGLSAISYATLPKILDKRGYDTKIYSPHSETRPFDDFLRAVGFEQVVTPEDVVPDNPPDFLSDRDLFAAMADDLQALEQSNNQTPFFWASYNIGSHAFLNTPSGAASYGDARNAALNRFHELDASLAAFLDAFEASTFADNTLLVITADHSSYAEPPVVEAFSDSAKFTTHFIDQIPLILHIPGVVEPMRFENGVRTSLDLTPTILNMMGVTEVEHAFLGTSIFDTQFRPEVNWGAIGRGFYRIDQTGVSFVKEDDASTQEKIVGSAIMYYNQLELEDKIFDPRL</sequence>
<keyword evidence="4 6" id="KW-1133">Transmembrane helix</keyword>
<keyword evidence="9" id="KW-1185">Reference proteome</keyword>
<dbReference type="EMBL" id="FPAJ01000001">
    <property type="protein sequence ID" value="SFS51537.1"/>
    <property type="molecule type" value="Genomic_DNA"/>
</dbReference>
<feature type="transmembrane region" description="Helical" evidence="6">
    <location>
        <begin position="149"/>
        <end position="168"/>
    </location>
</feature>
<dbReference type="SUPFAM" id="SSF53649">
    <property type="entry name" value="Alkaline phosphatase-like"/>
    <property type="match status" value="1"/>
</dbReference>
<dbReference type="PANTHER" id="PTHR47371:SF3">
    <property type="entry name" value="PHOSPHOGLYCEROL TRANSFERASE I"/>
    <property type="match status" value="1"/>
</dbReference>
<dbReference type="STRING" id="394264.SAMN04488040_0714"/>
<dbReference type="InterPro" id="IPR050448">
    <property type="entry name" value="OpgB/LTA_synthase_biosynth"/>
</dbReference>
<gene>
    <name evidence="8" type="ORF">SAMN04488040_0714</name>
</gene>